<sequence length="143" mass="15358">MSVIVKCIRPYGKKDLKQIIESCGCCPPMDPQCPPLCSTSCPPQPICTYTCPPPIKLEPNNCCPSMPITSMPCPTEPCPILPCAPRSFVCPPCTGRPCITCAPLPKPVPAPFEVGPVYRAPVTTGGLFYMGTIRCYPCLSYAC</sequence>
<accession>A0A8B7KID9</accession>
<evidence type="ECO:0000313" key="1">
    <source>
        <dbReference type="EnsemblMetazoa" id="XP_016767097"/>
    </source>
</evidence>
<keyword evidence="2" id="KW-1185">Reference proteome</keyword>
<name>A0A7M7IJJ2_APIME</name>
<reference evidence="3" key="2">
    <citation type="submission" date="2025-04" db="UniProtKB">
        <authorList>
            <consortium name="RefSeq"/>
        </authorList>
    </citation>
    <scope>IDENTIFICATION</scope>
    <source>
        <strain evidence="3">DH4</strain>
        <tissue evidence="3">Whole body</tissue>
    </source>
</reference>
<dbReference type="EnsemblMetazoa" id="XM_016911608">
    <property type="protein sequence ID" value="XP_016767097"/>
    <property type="gene ID" value="LOC107964260"/>
</dbReference>
<gene>
    <name evidence="3" type="primary">LOC107964260</name>
</gene>
<dbReference type="GeneID" id="107964260"/>
<proteinExistence type="predicted"/>
<dbReference type="Proteomes" id="UP000005203">
    <property type="component" value="Linkage group LG4"/>
</dbReference>
<dbReference type="KEGG" id="ame:107964260"/>
<organism evidence="1">
    <name type="scientific">Apis mellifera</name>
    <name type="common">Honeybee</name>
    <dbReference type="NCBI Taxonomy" id="7460"/>
    <lineage>
        <taxon>Eukaryota</taxon>
        <taxon>Metazoa</taxon>
        <taxon>Ecdysozoa</taxon>
        <taxon>Arthropoda</taxon>
        <taxon>Hexapoda</taxon>
        <taxon>Insecta</taxon>
        <taxon>Pterygota</taxon>
        <taxon>Neoptera</taxon>
        <taxon>Endopterygota</taxon>
        <taxon>Hymenoptera</taxon>
        <taxon>Apocrita</taxon>
        <taxon>Aculeata</taxon>
        <taxon>Apoidea</taxon>
        <taxon>Anthophila</taxon>
        <taxon>Apidae</taxon>
        <taxon>Apis</taxon>
    </lineage>
</organism>
<protein>
    <submittedName>
        <fullName evidence="3">Late cornified envelope-like proline-rich protein 1</fullName>
    </submittedName>
</protein>
<dbReference type="RefSeq" id="XP_016767097.1">
    <property type="nucleotide sequence ID" value="XM_016911608.2"/>
</dbReference>
<accession>A0A7M7IJJ2</accession>
<evidence type="ECO:0000313" key="3">
    <source>
        <dbReference type="RefSeq" id="XP_016767097.1"/>
    </source>
</evidence>
<evidence type="ECO:0000313" key="2">
    <source>
        <dbReference type="Proteomes" id="UP000005203"/>
    </source>
</evidence>
<dbReference type="AlphaFoldDB" id="A0A7M7IJJ2"/>
<reference evidence="1" key="1">
    <citation type="submission" date="2021-01" db="UniProtKB">
        <authorList>
            <consortium name="EnsemblMetazoa"/>
        </authorList>
    </citation>
    <scope>IDENTIFICATION</scope>
    <source>
        <strain evidence="1">DH4</strain>
    </source>
</reference>
<dbReference type="OrthoDB" id="7634818at2759"/>